<proteinExistence type="predicted"/>
<name>A0A9D1EZW6_9BACT</name>
<organism evidence="1 2">
    <name type="scientific">Candidatus Scatousia excrementigallinarum</name>
    <dbReference type="NCBI Taxonomy" id="2840935"/>
    <lineage>
        <taxon>Bacteria</taxon>
        <taxon>Candidatus Scatousia</taxon>
    </lineage>
</organism>
<dbReference type="Proteomes" id="UP000823928">
    <property type="component" value="Unassembled WGS sequence"/>
</dbReference>
<accession>A0A9D1EZW6</accession>
<dbReference type="AlphaFoldDB" id="A0A9D1EZW6"/>
<reference evidence="1" key="1">
    <citation type="submission" date="2020-10" db="EMBL/GenBank/DDBJ databases">
        <authorList>
            <person name="Gilroy R."/>
        </authorList>
    </citation>
    <scope>NUCLEOTIDE SEQUENCE</scope>
    <source>
        <strain evidence="1">6276</strain>
    </source>
</reference>
<protein>
    <submittedName>
        <fullName evidence="1">Uncharacterized protein</fullName>
    </submittedName>
</protein>
<dbReference type="EMBL" id="DVIU01000148">
    <property type="protein sequence ID" value="HIS36472.1"/>
    <property type="molecule type" value="Genomic_DNA"/>
</dbReference>
<evidence type="ECO:0000313" key="1">
    <source>
        <dbReference type="EMBL" id="HIS36472.1"/>
    </source>
</evidence>
<reference evidence="1" key="2">
    <citation type="journal article" date="2021" name="PeerJ">
        <title>Extensive microbial diversity within the chicken gut microbiome revealed by metagenomics and culture.</title>
        <authorList>
            <person name="Gilroy R."/>
            <person name="Ravi A."/>
            <person name="Getino M."/>
            <person name="Pursley I."/>
            <person name="Horton D.L."/>
            <person name="Alikhan N.F."/>
            <person name="Baker D."/>
            <person name="Gharbi K."/>
            <person name="Hall N."/>
            <person name="Watson M."/>
            <person name="Adriaenssens E.M."/>
            <person name="Foster-Nyarko E."/>
            <person name="Jarju S."/>
            <person name="Secka A."/>
            <person name="Antonio M."/>
            <person name="Oren A."/>
            <person name="Chaudhuri R.R."/>
            <person name="La Ragione R."/>
            <person name="Hildebrand F."/>
            <person name="Pallen M.J."/>
        </authorList>
    </citation>
    <scope>NUCLEOTIDE SEQUENCE</scope>
    <source>
        <strain evidence="1">6276</strain>
    </source>
</reference>
<evidence type="ECO:0000313" key="2">
    <source>
        <dbReference type="Proteomes" id="UP000823928"/>
    </source>
</evidence>
<comment type="caution">
    <text evidence="1">The sequence shown here is derived from an EMBL/GenBank/DDBJ whole genome shotgun (WGS) entry which is preliminary data.</text>
</comment>
<gene>
    <name evidence="1" type="ORF">IAC10_07565</name>
</gene>
<sequence>MLNNYESFDNSETASRKSALIMERVGLVSTHMYKQFLDYQHATVNTNEIFTRMIDNLQEVAEILKEAFSSRGVTTQNIYVDFDQQKSVVIINILWHKISFTTRCNFQPQALYRENGNHMFSGRIMAIRGNYNELMSGVNDHDEEMVRLLDNEVASLFIPAEGSQRCVLKIRHLGNREIDLNQVDAPREFVLKVVETICGGGFYHEEGARKSFNI</sequence>